<reference evidence="4 5" key="1">
    <citation type="submission" date="2016-10" db="EMBL/GenBank/DDBJ databases">
        <authorList>
            <person name="de Groot N.N."/>
        </authorList>
    </citation>
    <scope>NUCLEOTIDE SEQUENCE [LARGE SCALE GENOMIC DNA]</scope>
    <source>
        <strain evidence="4 5">DSM 23609</strain>
    </source>
</reference>
<dbReference type="EMBL" id="FOOC01000007">
    <property type="protein sequence ID" value="SFF52964.1"/>
    <property type="molecule type" value="Genomic_DNA"/>
</dbReference>
<dbReference type="OrthoDB" id="509852at2"/>
<proteinExistence type="inferred from homology"/>
<dbReference type="InterPro" id="IPR036282">
    <property type="entry name" value="Glutathione-S-Trfase_C_sf"/>
</dbReference>
<keyword evidence="4" id="KW-0413">Isomerase</keyword>
<dbReference type="InterPro" id="IPR034333">
    <property type="entry name" value="GST_Zeta_N"/>
</dbReference>
<dbReference type="Gene3D" id="3.40.30.10">
    <property type="entry name" value="Glutaredoxin"/>
    <property type="match status" value="1"/>
</dbReference>
<dbReference type="STRING" id="1076937.SAMN04488120_10744"/>
<dbReference type="GO" id="GO:0016034">
    <property type="term" value="F:maleylacetoacetate isomerase activity"/>
    <property type="evidence" value="ECO:0007669"/>
    <property type="project" value="TreeGrafter"/>
</dbReference>
<dbReference type="PANTHER" id="PTHR42673:SF4">
    <property type="entry name" value="MALEYLACETOACETATE ISOMERASE"/>
    <property type="match status" value="1"/>
</dbReference>
<dbReference type="Gene3D" id="1.20.1050.10">
    <property type="match status" value="1"/>
</dbReference>
<dbReference type="NCBIfam" id="TIGR01262">
    <property type="entry name" value="maiA"/>
    <property type="match status" value="1"/>
</dbReference>
<dbReference type="InterPro" id="IPR004045">
    <property type="entry name" value="Glutathione_S-Trfase_N"/>
</dbReference>
<dbReference type="SFLD" id="SFLDS00019">
    <property type="entry name" value="Glutathione_Transferase_(cytos"/>
    <property type="match status" value="1"/>
</dbReference>
<feature type="domain" description="GST C-terminal" evidence="3">
    <location>
        <begin position="88"/>
        <end position="215"/>
    </location>
</feature>
<dbReference type="InterPro" id="IPR010987">
    <property type="entry name" value="Glutathione-S-Trfase_C-like"/>
</dbReference>
<feature type="domain" description="GST N-terminal" evidence="2">
    <location>
        <begin position="1"/>
        <end position="83"/>
    </location>
</feature>
<comment type="similarity">
    <text evidence="1">Belongs to the GST superfamily. Zeta family.</text>
</comment>
<dbReference type="GO" id="GO:0005737">
    <property type="term" value="C:cytoplasm"/>
    <property type="evidence" value="ECO:0007669"/>
    <property type="project" value="InterPro"/>
</dbReference>
<dbReference type="SFLD" id="SFLDG00358">
    <property type="entry name" value="Main_(cytGST)"/>
    <property type="match status" value="1"/>
</dbReference>
<evidence type="ECO:0000259" key="3">
    <source>
        <dbReference type="PROSITE" id="PS50405"/>
    </source>
</evidence>
<dbReference type="Pfam" id="PF13410">
    <property type="entry name" value="GST_C_2"/>
    <property type="match status" value="1"/>
</dbReference>
<dbReference type="Proteomes" id="UP000199771">
    <property type="component" value="Unassembled WGS sequence"/>
</dbReference>
<dbReference type="PROSITE" id="PS50404">
    <property type="entry name" value="GST_NTER"/>
    <property type="match status" value="1"/>
</dbReference>
<gene>
    <name evidence="4" type="ORF">SAMN04488120_10744</name>
</gene>
<dbReference type="SUPFAM" id="SSF52833">
    <property type="entry name" value="Thioredoxin-like"/>
    <property type="match status" value="1"/>
</dbReference>
<dbReference type="GO" id="GO:0006559">
    <property type="term" value="P:L-phenylalanine catabolic process"/>
    <property type="evidence" value="ECO:0007669"/>
    <property type="project" value="TreeGrafter"/>
</dbReference>
<evidence type="ECO:0000313" key="5">
    <source>
        <dbReference type="Proteomes" id="UP000199771"/>
    </source>
</evidence>
<dbReference type="PROSITE" id="PS50405">
    <property type="entry name" value="GST_CTER"/>
    <property type="match status" value="1"/>
</dbReference>
<dbReference type="InterPro" id="IPR005955">
    <property type="entry name" value="GST_Zeta"/>
</dbReference>
<accession>A0A1I2JEG5</accession>
<dbReference type="InterPro" id="IPR036249">
    <property type="entry name" value="Thioredoxin-like_sf"/>
</dbReference>
<dbReference type="GO" id="GO:0004364">
    <property type="term" value="F:glutathione transferase activity"/>
    <property type="evidence" value="ECO:0007669"/>
    <property type="project" value="TreeGrafter"/>
</dbReference>
<protein>
    <submittedName>
        <fullName evidence="4">Maleylacetoacetate isomerase</fullName>
    </submittedName>
</protein>
<sequence>MLKLYAYWRSSASYRVRIALNLKGLAYEIVPVHLLRDGGEQFSQGYRALNPQARVPLLIDGDFRLNQSQAILEYLEALYPHPALVPADPRQQARVRAFCLTITADIQPLQNTSVLRYLGERLKIGEDARADWLKHWITRGLTALEAELHAAPQTPFVFGETPTWADCVLVPQIYAAQRFGCDATLYPRLARIAAHCNTLPAFQRAHPDLQPDAGT</sequence>
<evidence type="ECO:0000259" key="2">
    <source>
        <dbReference type="PROSITE" id="PS50404"/>
    </source>
</evidence>
<organism evidence="4 5">
    <name type="scientific">Fontimonas thermophila</name>
    <dbReference type="NCBI Taxonomy" id="1076937"/>
    <lineage>
        <taxon>Bacteria</taxon>
        <taxon>Pseudomonadati</taxon>
        <taxon>Pseudomonadota</taxon>
        <taxon>Gammaproteobacteria</taxon>
        <taxon>Nevskiales</taxon>
        <taxon>Nevskiaceae</taxon>
        <taxon>Fontimonas</taxon>
    </lineage>
</organism>
<dbReference type="GO" id="GO:0006749">
    <property type="term" value="P:glutathione metabolic process"/>
    <property type="evidence" value="ECO:0007669"/>
    <property type="project" value="TreeGrafter"/>
</dbReference>
<dbReference type="InterPro" id="IPR040079">
    <property type="entry name" value="Glutathione_S-Trfase"/>
</dbReference>
<evidence type="ECO:0000256" key="1">
    <source>
        <dbReference type="ARBA" id="ARBA00010007"/>
    </source>
</evidence>
<dbReference type="RefSeq" id="WP_091533748.1">
    <property type="nucleotide sequence ID" value="NZ_FOOC01000007.1"/>
</dbReference>
<dbReference type="InterPro" id="IPR034330">
    <property type="entry name" value="GST_Zeta_C"/>
</dbReference>
<dbReference type="CDD" id="cd03042">
    <property type="entry name" value="GST_N_Zeta"/>
    <property type="match status" value="1"/>
</dbReference>
<dbReference type="SUPFAM" id="SSF47616">
    <property type="entry name" value="GST C-terminal domain-like"/>
    <property type="match status" value="1"/>
</dbReference>
<name>A0A1I2JEG5_9GAMM</name>
<dbReference type="PANTHER" id="PTHR42673">
    <property type="entry name" value="MALEYLACETOACETATE ISOMERASE"/>
    <property type="match status" value="1"/>
</dbReference>
<dbReference type="CDD" id="cd03191">
    <property type="entry name" value="GST_C_Zeta"/>
    <property type="match status" value="1"/>
</dbReference>
<evidence type="ECO:0000313" key="4">
    <source>
        <dbReference type="EMBL" id="SFF52964.1"/>
    </source>
</evidence>
<dbReference type="Pfam" id="PF13417">
    <property type="entry name" value="GST_N_3"/>
    <property type="match status" value="1"/>
</dbReference>
<dbReference type="AlphaFoldDB" id="A0A1I2JEG5"/>
<keyword evidence="5" id="KW-1185">Reference proteome</keyword>